<dbReference type="GO" id="GO:0042500">
    <property type="term" value="F:aspartic endopeptidase activity, intramembrane cleaving"/>
    <property type="evidence" value="ECO:0007669"/>
    <property type="project" value="InterPro"/>
</dbReference>
<dbReference type="GO" id="GO:0005765">
    <property type="term" value="C:lysosomal membrane"/>
    <property type="evidence" value="ECO:0007669"/>
    <property type="project" value="TreeGrafter"/>
</dbReference>
<reference evidence="3" key="1">
    <citation type="journal article" date="2012" name="Nature">
        <title>The oyster genome reveals stress adaptation and complexity of shell formation.</title>
        <authorList>
            <person name="Zhang G."/>
            <person name="Fang X."/>
            <person name="Guo X."/>
            <person name="Li L."/>
            <person name="Luo R."/>
            <person name="Xu F."/>
            <person name="Yang P."/>
            <person name="Zhang L."/>
            <person name="Wang X."/>
            <person name="Qi H."/>
            <person name="Xiong Z."/>
            <person name="Que H."/>
            <person name="Xie Y."/>
            <person name="Holland P.W."/>
            <person name="Paps J."/>
            <person name="Zhu Y."/>
            <person name="Wu F."/>
            <person name="Chen Y."/>
            <person name="Wang J."/>
            <person name="Peng C."/>
            <person name="Meng J."/>
            <person name="Yang L."/>
            <person name="Liu J."/>
            <person name="Wen B."/>
            <person name="Zhang N."/>
            <person name="Huang Z."/>
            <person name="Zhu Q."/>
            <person name="Feng Y."/>
            <person name="Mount A."/>
            <person name="Hedgecock D."/>
            <person name="Xu Z."/>
            <person name="Liu Y."/>
            <person name="Domazet-Loso T."/>
            <person name="Du Y."/>
            <person name="Sun X."/>
            <person name="Zhang S."/>
            <person name="Liu B."/>
            <person name="Cheng P."/>
            <person name="Jiang X."/>
            <person name="Li J."/>
            <person name="Fan D."/>
            <person name="Wang W."/>
            <person name="Fu W."/>
            <person name="Wang T."/>
            <person name="Wang B."/>
            <person name="Zhang J."/>
            <person name="Peng Z."/>
            <person name="Li Y."/>
            <person name="Li N."/>
            <person name="Wang J."/>
            <person name="Chen M."/>
            <person name="He Y."/>
            <person name="Tan F."/>
            <person name="Song X."/>
            <person name="Zheng Q."/>
            <person name="Huang R."/>
            <person name="Yang H."/>
            <person name="Du X."/>
            <person name="Chen L."/>
            <person name="Yang M."/>
            <person name="Gaffney P.M."/>
            <person name="Wang S."/>
            <person name="Luo L."/>
            <person name="She Z."/>
            <person name="Ming Y."/>
            <person name="Huang W."/>
            <person name="Zhang S."/>
            <person name="Huang B."/>
            <person name="Zhang Y."/>
            <person name="Qu T."/>
            <person name="Ni P."/>
            <person name="Miao G."/>
            <person name="Wang J."/>
            <person name="Wang Q."/>
            <person name="Steinberg C.E."/>
            <person name="Wang H."/>
            <person name="Li N."/>
            <person name="Qian L."/>
            <person name="Zhang G."/>
            <person name="Li Y."/>
            <person name="Yang H."/>
            <person name="Liu X."/>
            <person name="Wang J."/>
            <person name="Yin Y."/>
            <person name="Wang J."/>
        </authorList>
    </citation>
    <scope>NUCLEOTIDE SEQUENCE [LARGE SCALE GENOMIC DNA]</scope>
    <source>
        <strain evidence="3">05x7-T-G4-1.051#20</strain>
    </source>
</reference>
<gene>
    <name evidence="3" type="ORF">CGI_10025143</name>
</gene>
<organism evidence="3">
    <name type="scientific">Magallana gigas</name>
    <name type="common">Pacific oyster</name>
    <name type="synonym">Crassostrea gigas</name>
    <dbReference type="NCBI Taxonomy" id="29159"/>
    <lineage>
        <taxon>Eukaryota</taxon>
        <taxon>Metazoa</taxon>
        <taxon>Spiralia</taxon>
        <taxon>Lophotrochozoa</taxon>
        <taxon>Mollusca</taxon>
        <taxon>Bivalvia</taxon>
        <taxon>Autobranchia</taxon>
        <taxon>Pteriomorphia</taxon>
        <taxon>Ostreida</taxon>
        <taxon>Ostreoidea</taxon>
        <taxon>Ostreidae</taxon>
        <taxon>Magallana</taxon>
    </lineage>
</organism>
<keyword evidence="2" id="KW-1133">Transmembrane helix</keyword>
<dbReference type="HOGENOM" id="CLU_1278716_0_0_1"/>
<dbReference type="InParanoid" id="K1R443"/>
<dbReference type="GO" id="GO:0098553">
    <property type="term" value="C:lumenal side of endoplasmic reticulum membrane"/>
    <property type="evidence" value="ECO:0007669"/>
    <property type="project" value="TreeGrafter"/>
</dbReference>
<feature type="transmembrane region" description="Helical" evidence="2">
    <location>
        <begin position="99"/>
        <end position="117"/>
    </location>
</feature>
<evidence type="ECO:0000313" key="3">
    <source>
        <dbReference type="EMBL" id="EKC28626.1"/>
    </source>
</evidence>
<dbReference type="InterPro" id="IPR007369">
    <property type="entry name" value="Peptidase_A22B_SPP"/>
</dbReference>
<sequence length="216" mass="23287">MVKVATGGSSSGSSSGEQIPMVFKVPRLGSSPMKVCGLPYSLLGFGDIIVPGLLVSYNYRFDVRTEGRCLYFVSTVIAYGLGLIATFCALYLMEKGQPALLYLVPFTLITTFVIGCIRGEAGALWSGVTKQDIYKKKDSSSPDTIQVGGSDGTAKPADQTSWRAVSNPDLLVCSPEISGRSPLSTFEIAGRRWRYLGLNLEWVSCTCKGSELIRSK</sequence>
<feature type="transmembrane region" description="Helical" evidence="2">
    <location>
        <begin position="69"/>
        <end position="93"/>
    </location>
</feature>
<evidence type="ECO:0000256" key="1">
    <source>
        <dbReference type="SAM" id="MobiDB-lite"/>
    </source>
</evidence>
<dbReference type="GO" id="GO:0098554">
    <property type="term" value="C:cytoplasmic side of endoplasmic reticulum membrane"/>
    <property type="evidence" value="ECO:0007669"/>
    <property type="project" value="TreeGrafter"/>
</dbReference>
<dbReference type="Pfam" id="PF04258">
    <property type="entry name" value="Peptidase_A22B"/>
    <property type="match status" value="1"/>
</dbReference>
<name>K1R443_MAGGI</name>
<dbReference type="GO" id="GO:0030660">
    <property type="term" value="C:Golgi-associated vesicle membrane"/>
    <property type="evidence" value="ECO:0007669"/>
    <property type="project" value="TreeGrafter"/>
</dbReference>
<keyword evidence="2" id="KW-0472">Membrane</keyword>
<dbReference type="AlphaFoldDB" id="K1R443"/>
<feature type="region of interest" description="Disordered" evidence="1">
    <location>
        <begin position="139"/>
        <end position="159"/>
    </location>
</feature>
<dbReference type="PANTHER" id="PTHR12174:SF103">
    <property type="entry name" value="INTRAMEMBRANE PROTEASE (IMPAS) FAMILY"/>
    <property type="match status" value="1"/>
</dbReference>
<dbReference type="GO" id="GO:0033619">
    <property type="term" value="P:membrane protein proteolysis"/>
    <property type="evidence" value="ECO:0007669"/>
    <property type="project" value="TreeGrafter"/>
</dbReference>
<protein>
    <submittedName>
        <fullName evidence="3">Signal peptide peptidase-like 2B</fullName>
    </submittedName>
</protein>
<keyword evidence="2" id="KW-0812">Transmembrane</keyword>
<dbReference type="EMBL" id="JH823220">
    <property type="protein sequence ID" value="EKC28626.1"/>
    <property type="molecule type" value="Genomic_DNA"/>
</dbReference>
<feature type="transmembrane region" description="Helical" evidence="2">
    <location>
        <begin position="38"/>
        <end position="57"/>
    </location>
</feature>
<proteinExistence type="predicted"/>
<dbReference type="PANTHER" id="PTHR12174">
    <property type="entry name" value="SIGNAL PEPTIDE PEPTIDASE"/>
    <property type="match status" value="1"/>
</dbReference>
<evidence type="ECO:0000256" key="2">
    <source>
        <dbReference type="SAM" id="Phobius"/>
    </source>
</evidence>
<accession>K1R443</accession>